<evidence type="ECO:0000256" key="3">
    <source>
        <dbReference type="ARBA" id="ARBA00022475"/>
    </source>
</evidence>
<dbReference type="RefSeq" id="WP_055680802.1">
    <property type="nucleotide sequence ID" value="NZ_CXPG01000005.1"/>
</dbReference>
<feature type="transmembrane region" description="Helical" evidence="7">
    <location>
        <begin position="104"/>
        <end position="122"/>
    </location>
</feature>
<organism evidence="8 9">
    <name type="scientific">Jannaschia rubra</name>
    <dbReference type="NCBI Taxonomy" id="282197"/>
    <lineage>
        <taxon>Bacteria</taxon>
        <taxon>Pseudomonadati</taxon>
        <taxon>Pseudomonadota</taxon>
        <taxon>Alphaproteobacteria</taxon>
        <taxon>Rhodobacterales</taxon>
        <taxon>Roseobacteraceae</taxon>
        <taxon>Jannaschia</taxon>
    </lineage>
</organism>
<dbReference type="EMBL" id="CXPG01000005">
    <property type="protein sequence ID" value="CTQ31290.1"/>
    <property type="molecule type" value="Genomic_DNA"/>
</dbReference>
<proteinExistence type="inferred from homology"/>
<gene>
    <name evidence="8" type="ORF">JAN5088_00044</name>
</gene>
<evidence type="ECO:0000313" key="9">
    <source>
        <dbReference type="Proteomes" id="UP000048908"/>
    </source>
</evidence>
<dbReference type="InterPro" id="IPR051907">
    <property type="entry name" value="DoxX-like_oxidoreductase"/>
</dbReference>
<feature type="transmembrane region" description="Helical" evidence="7">
    <location>
        <begin position="73"/>
        <end position="92"/>
    </location>
</feature>
<evidence type="ECO:0000313" key="8">
    <source>
        <dbReference type="EMBL" id="CTQ31290.1"/>
    </source>
</evidence>
<dbReference type="PANTHER" id="PTHR33452">
    <property type="entry name" value="OXIDOREDUCTASE CATD-RELATED"/>
    <property type="match status" value="1"/>
</dbReference>
<evidence type="ECO:0000256" key="1">
    <source>
        <dbReference type="ARBA" id="ARBA00004651"/>
    </source>
</evidence>
<keyword evidence="6 7" id="KW-0472">Membrane</keyword>
<dbReference type="GO" id="GO:0005886">
    <property type="term" value="C:plasma membrane"/>
    <property type="evidence" value="ECO:0007669"/>
    <property type="project" value="UniProtKB-SubCell"/>
</dbReference>
<name>A0A0M6XJB5_9RHOB</name>
<keyword evidence="5 7" id="KW-1133">Transmembrane helix</keyword>
<evidence type="ECO:0000256" key="6">
    <source>
        <dbReference type="ARBA" id="ARBA00023136"/>
    </source>
</evidence>
<dbReference type="STRING" id="282197.SAMN04488517_101785"/>
<dbReference type="AlphaFoldDB" id="A0A0M6XJB5"/>
<dbReference type="PANTHER" id="PTHR33452:SF4">
    <property type="entry name" value="BLL4328 PROTEIN"/>
    <property type="match status" value="1"/>
</dbReference>
<sequence length="136" mass="14584">MNDRQLETIWAPRMLSLLRIVAALIFFAHGTDKILGFPDTGRTPDAFTLGWIAGVIELVGGGLLIAGLFTRPVAFLTSGLMAAAYFIAHAPQSVFPGINGGDAAILYCFVFLYLVFAGPGPWSIDALRNERSGARV</sequence>
<dbReference type="InterPro" id="IPR032808">
    <property type="entry name" value="DoxX"/>
</dbReference>
<dbReference type="OrthoDB" id="9808524at2"/>
<accession>A0A0M6XJB5</accession>
<evidence type="ECO:0000256" key="2">
    <source>
        <dbReference type="ARBA" id="ARBA00006679"/>
    </source>
</evidence>
<protein>
    <submittedName>
        <fullName evidence="8">DoxX</fullName>
    </submittedName>
</protein>
<reference evidence="8 9" key="1">
    <citation type="submission" date="2015-07" db="EMBL/GenBank/DDBJ databases">
        <authorList>
            <person name="Noorani M."/>
        </authorList>
    </citation>
    <scope>NUCLEOTIDE SEQUENCE [LARGE SCALE GENOMIC DNA]</scope>
    <source>
        <strain evidence="8 9">CECT 5088</strain>
    </source>
</reference>
<comment type="similarity">
    <text evidence="2">Belongs to the DoxX family.</text>
</comment>
<dbReference type="Pfam" id="PF07681">
    <property type="entry name" value="DoxX"/>
    <property type="match status" value="1"/>
</dbReference>
<evidence type="ECO:0000256" key="4">
    <source>
        <dbReference type="ARBA" id="ARBA00022692"/>
    </source>
</evidence>
<evidence type="ECO:0000256" key="5">
    <source>
        <dbReference type="ARBA" id="ARBA00022989"/>
    </source>
</evidence>
<keyword evidence="4 7" id="KW-0812">Transmembrane</keyword>
<keyword evidence="9" id="KW-1185">Reference proteome</keyword>
<dbReference type="Proteomes" id="UP000048908">
    <property type="component" value="Unassembled WGS sequence"/>
</dbReference>
<evidence type="ECO:0000256" key="7">
    <source>
        <dbReference type="SAM" id="Phobius"/>
    </source>
</evidence>
<feature type="transmembrane region" description="Helical" evidence="7">
    <location>
        <begin position="46"/>
        <end position="66"/>
    </location>
</feature>
<comment type="subcellular location">
    <subcellularLocation>
        <location evidence="1">Cell membrane</location>
        <topology evidence="1">Multi-pass membrane protein</topology>
    </subcellularLocation>
</comment>
<keyword evidence="3" id="KW-1003">Cell membrane</keyword>